<organism evidence="8 9">
    <name type="scientific">Coffea arabica</name>
    <name type="common">Arabian coffee</name>
    <dbReference type="NCBI Taxonomy" id="13443"/>
    <lineage>
        <taxon>Eukaryota</taxon>
        <taxon>Viridiplantae</taxon>
        <taxon>Streptophyta</taxon>
        <taxon>Embryophyta</taxon>
        <taxon>Tracheophyta</taxon>
        <taxon>Spermatophyta</taxon>
        <taxon>Magnoliopsida</taxon>
        <taxon>eudicotyledons</taxon>
        <taxon>Gunneridae</taxon>
        <taxon>Pentapetalae</taxon>
        <taxon>asterids</taxon>
        <taxon>lamiids</taxon>
        <taxon>Gentianales</taxon>
        <taxon>Rubiaceae</taxon>
        <taxon>Ixoroideae</taxon>
        <taxon>Gardenieae complex</taxon>
        <taxon>Bertiereae - Coffeeae clade</taxon>
        <taxon>Coffeeae</taxon>
        <taxon>Coffea</taxon>
    </lineage>
</organism>
<evidence type="ECO:0000256" key="2">
    <source>
        <dbReference type="ARBA" id="ARBA00022741"/>
    </source>
</evidence>
<evidence type="ECO:0000259" key="7">
    <source>
        <dbReference type="PROSITE" id="PS51194"/>
    </source>
</evidence>
<keyword evidence="3" id="KW-0378">Hydrolase</keyword>
<evidence type="ECO:0000256" key="1">
    <source>
        <dbReference type="ARBA" id="ARBA00004123"/>
    </source>
</evidence>
<dbReference type="CDD" id="cd18793">
    <property type="entry name" value="SF2_C_SNF"/>
    <property type="match status" value="1"/>
</dbReference>
<keyword evidence="5" id="KW-0067">ATP-binding</keyword>
<evidence type="ECO:0000256" key="6">
    <source>
        <dbReference type="ARBA" id="ARBA00023242"/>
    </source>
</evidence>
<keyword evidence="2" id="KW-0547">Nucleotide-binding</keyword>
<proteinExistence type="predicted"/>
<dbReference type="SUPFAM" id="SSF52540">
    <property type="entry name" value="P-loop containing nucleoside triphosphate hydrolases"/>
    <property type="match status" value="1"/>
</dbReference>
<keyword evidence="6" id="KW-0539">Nucleus</keyword>
<comment type="subcellular location">
    <subcellularLocation>
        <location evidence="1">Nucleus</location>
    </subcellularLocation>
</comment>
<accession>A0ABM4U1B2</accession>
<name>A0ABM4U1B2_COFAR</name>
<dbReference type="InterPro" id="IPR001650">
    <property type="entry name" value="Helicase_C-like"/>
</dbReference>
<keyword evidence="8" id="KW-1185">Reference proteome</keyword>
<keyword evidence="4" id="KW-0347">Helicase</keyword>
<dbReference type="PROSITE" id="PS51194">
    <property type="entry name" value="HELICASE_CTER"/>
    <property type="match status" value="1"/>
</dbReference>
<feature type="domain" description="Helicase C-terminal" evidence="7">
    <location>
        <begin position="6"/>
        <end position="159"/>
    </location>
</feature>
<dbReference type="SMART" id="SM00490">
    <property type="entry name" value="HELICc"/>
    <property type="match status" value="1"/>
</dbReference>
<dbReference type="InterPro" id="IPR027417">
    <property type="entry name" value="P-loop_NTPase"/>
</dbReference>
<dbReference type="PANTHER" id="PTHR45821">
    <property type="entry name" value="SNF2 DOMAIN-CONTAINING PROTEIN CLASSY 2-RELATED"/>
    <property type="match status" value="1"/>
</dbReference>
<dbReference type="Pfam" id="PF00271">
    <property type="entry name" value="Helicase_C"/>
    <property type="match status" value="1"/>
</dbReference>
<evidence type="ECO:0000256" key="3">
    <source>
        <dbReference type="ARBA" id="ARBA00022801"/>
    </source>
</evidence>
<dbReference type="PANTHER" id="PTHR45821:SF5">
    <property type="entry name" value="SNF2 DOMAIN-CONTAINING PROTEIN CLASSY 4"/>
    <property type="match status" value="1"/>
</dbReference>
<reference evidence="9" key="1">
    <citation type="submission" date="2025-08" db="UniProtKB">
        <authorList>
            <consortium name="RefSeq"/>
        </authorList>
    </citation>
    <scope>IDENTIFICATION</scope>
    <source>
        <tissue evidence="9">Leaves</tissue>
    </source>
</reference>
<evidence type="ECO:0000256" key="5">
    <source>
        <dbReference type="ARBA" id="ARBA00022840"/>
    </source>
</evidence>
<dbReference type="RefSeq" id="XP_071901068.1">
    <property type="nucleotide sequence ID" value="XM_072044967.1"/>
</dbReference>
<dbReference type="GeneID" id="140004818"/>
<gene>
    <name evidence="9" type="primary">LOC140004818</name>
</gene>
<evidence type="ECO:0000256" key="4">
    <source>
        <dbReference type="ARBA" id="ARBA00022806"/>
    </source>
</evidence>
<protein>
    <submittedName>
        <fullName evidence="9">SNF2 domain-containing protein CLASSY 3-like</fullName>
    </submittedName>
</protein>
<dbReference type="InterPro" id="IPR044567">
    <property type="entry name" value="CLSY/DRD1"/>
</dbReference>
<dbReference type="InterPro" id="IPR049730">
    <property type="entry name" value="SNF2/RAD54-like_C"/>
</dbReference>
<sequence length="210" mass="24191">MKFAIELIRLCDASHEKVLVFSVFIHPLRFIMQQLIDQLKWREGIEVLYMDGKRDEKNRQSSISSLNDPSSKVKVLFASTKACSEGINLSGASRVVLLDVVWNPAVERQAISRACRLGQKKSVYVYHFITSGTLEVEKYAQQTNKDRLSDLVFSSQDRKRNKSRISSVFKDKVLEGMLDNKMLNDIFENVIHQPKESNAFSNFNYVEHKQ</sequence>
<dbReference type="Proteomes" id="UP001652660">
    <property type="component" value="Chromosome 4c"/>
</dbReference>
<dbReference type="Gene3D" id="3.40.50.300">
    <property type="entry name" value="P-loop containing nucleotide triphosphate hydrolases"/>
    <property type="match status" value="1"/>
</dbReference>
<evidence type="ECO:0000313" key="8">
    <source>
        <dbReference type="Proteomes" id="UP001652660"/>
    </source>
</evidence>
<evidence type="ECO:0000313" key="9">
    <source>
        <dbReference type="RefSeq" id="XP_071901068.1"/>
    </source>
</evidence>